<proteinExistence type="predicted"/>
<evidence type="ECO:0000313" key="1">
    <source>
        <dbReference type="EMBL" id="RYN59490.1"/>
    </source>
</evidence>
<sequence length="137" mass="15237">MPALSMESLEQACADIITSLSILQAASKEENPKVLMKQHLSSGRTKGWLVVVDNVDDLGIISRDTQSQGIVDYLPESDQRVVVYTARRPEMAELTRGDVLEIEATAAKTQQTSSQNRWSGKTFSVTTRQRPSCFTKY</sequence>
<protein>
    <recommendedName>
        <fullName evidence="3">NB-ARC domain-containing protein</fullName>
    </recommendedName>
</protein>
<dbReference type="EMBL" id="PDXD01000133">
    <property type="protein sequence ID" value="RYN59490.1"/>
    <property type="molecule type" value="Genomic_DNA"/>
</dbReference>
<comment type="caution">
    <text evidence="1">The sequence shown here is derived from an EMBL/GenBank/DDBJ whole genome shotgun (WGS) entry which is preliminary data.</text>
</comment>
<reference evidence="2" key="1">
    <citation type="journal article" date="2019" name="bioRxiv">
        <title>Genomics, evolutionary history and diagnostics of the Alternaria alternata species group including apple and Asian pear pathotypes.</title>
        <authorList>
            <person name="Armitage A.D."/>
            <person name="Cockerton H.M."/>
            <person name="Sreenivasaprasad S."/>
            <person name="Woodhall J.W."/>
            <person name="Lane C.R."/>
            <person name="Harrison R.J."/>
            <person name="Clarkson J.P."/>
        </authorList>
    </citation>
    <scope>NUCLEOTIDE SEQUENCE [LARGE SCALE GENOMIC DNA]</scope>
    <source>
        <strain evidence="2">FERA 1177</strain>
    </source>
</reference>
<evidence type="ECO:0008006" key="3">
    <source>
        <dbReference type="Google" id="ProtNLM"/>
    </source>
</evidence>
<gene>
    <name evidence="1" type="ORF">AA0117_g13108</name>
</gene>
<accession>A0A4Q4MTM1</accession>
<dbReference type="AlphaFoldDB" id="A0A4Q4MTM1"/>
<organism evidence="1 2">
    <name type="scientific">Alternaria alternata</name>
    <name type="common">Alternaria rot fungus</name>
    <name type="synonym">Torula alternata</name>
    <dbReference type="NCBI Taxonomy" id="5599"/>
    <lineage>
        <taxon>Eukaryota</taxon>
        <taxon>Fungi</taxon>
        <taxon>Dikarya</taxon>
        <taxon>Ascomycota</taxon>
        <taxon>Pezizomycotina</taxon>
        <taxon>Dothideomycetes</taxon>
        <taxon>Pleosporomycetidae</taxon>
        <taxon>Pleosporales</taxon>
        <taxon>Pleosporineae</taxon>
        <taxon>Pleosporaceae</taxon>
        <taxon>Alternaria</taxon>
        <taxon>Alternaria sect. Alternaria</taxon>
        <taxon>Alternaria alternata complex</taxon>
    </lineage>
</organism>
<evidence type="ECO:0000313" key="2">
    <source>
        <dbReference type="Proteomes" id="UP000291422"/>
    </source>
</evidence>
<name>A0A4Q4MTM1_ALTAL</name>
<dbReference type="Proteomes" id="UP000291422">
    <property type="component" value="Unassembled WGS sequence"/>
</dbReference>